<organism evidence="2 3">
    <name type="scientific">Serendipita vermifera MAFF 305830</name>
    <dbReference type="NCBI Taxonomy" id="933852"/>
    <lineage>
        <taxon>Eukaryota</taxon>
        <taxon>Fungi</taxon>
        <taxon>Dikarya</taxon>
        <taxon>Basidiomycota</taxon>
        <taxon>Agaricomycotina</taxon>
        <taxon>Agaricomycetes</taxon>
        <taxon>Sebacinales</taxon>
        <taxon>Serendipitaceae</taxon>
        <taxon>Serendipita</taxon>
    </lineage>
</organism>
<dbReference type="AlphaFoldDB" id="A0A0C2WJT6"/>
<accession>A0A0C2WJT6</accession>
<dbReference type="EMBL" id="KN824305">
    <property type="protein sequence ID" value="KIM26573.1"/>
    <property type="molecule type" value="Genomic_DNA"/>
</dbReference>
<reference evidence="3" key="2">
    <citation type="submission" date="2015-01" db="EMBL/GenBank/DDBJ databases">
        <title>Evolutionary Origins and Diversification of the Mycorrhizal Mutualists.</title>
        <authorList>
            <consortium name="DOE Joint Genome Institute"/>
            <consortium name="Mycorrhizal Genomics Consortium"/>
            <person name="Kohler A."/>
            <person name="Kuo A."/>
            <person name="Nagy L.G."/>
            <person name="Floudas D."/>
            <person name="Copeland A."/>
            <person name="Barry K.W."/>
            <person name="Cichocki N."/>
            <person name="Veneault-Fourrey C."/>
            <person name="LaButti K."/>
            <person name="Lindquist E.A."/>
            <person name="Lipzen A."/>
            <person name="Lundell T."/>
            <person name="Morin E."/>
            <person name="Murat C."/>
            <person name="Riley R."/>
            <person name="Ohm R."/>
            <person name="Sun H."/>
            <person name="Tunlid A."/>
            <person name="Henrissat B."/>
            <person name="Grigoriev I.V."/>
            <person name="Hibbett D.S."/>
            <person name="Martin F."/>
        </authorList>
    </citation>
    <scope>NUCLEOTIDE SEQUENCE [LARGE SCALE GENOMIC DNA]</scope>
    <source>
        <strain evidence="3">MAFF 305830</strain>
    </source>
</reference>
<name>A0A0C2WJT6_SERVB</name>
<reference evidence="2" key="3">
    <citation type="submission" date="2015-02" db="EMBL/GenBank/DDBJ databases">
        <title>Evolutionary Origins and Diversification of the Mycorrhizal Mutualists.</title>
        <authorList>
            <consortium name="DOE Joint Genome Institute"/>
            <consortium name="Mycorrhizal Genomics Consortium"/>
            <person name="Kohler A."/>
            <person name="Kuo A."/>
            <person name="Nagy L.G."/>
            <person name="Floudas D."/>
            <person name="Copeland A."/>
            <person name="Barry K.W."/>
            <person name="Cichocki N."/>
            <person name="Veneault-Fourrey C."/>
            <person name="LaButti K."/>
            <person name="Lindquist E.A."/>
            <person name="Lipzen A."/>
            <person name="Lundell T."/>
            <person name="Morin E."/>
            <person name="Murat C."/>
            <person name="Riley R."/>
            <person name="Ohm R."/>
            <person name="Sun H."/>
            <person name="Tunlid A."/>
            <person name="Henrissat B."/>
            <person name="Grigoriev I.V."/>
            <person name="Hibbett D.S."/>
            <person name="Martin F."/>
        </authorList>
    </citation>
    <scope>NUCLEOTIDE SEQUENCE</scope>
    <source>
        <strain evidence="2">MAFF 305830</strain>
    </source>
</reference>
<dbReference type="OrthoDB" id="3343133at2759"/>
<dbReference type="Proteomes" id="UP000054097">
    <property type="component" value="Unassembled WGS sequence"/>
</dbReference>
<reference evidence="2 3" key="1">
    <citation type="submission" date="2014-04" db="EMBL/GenBank/DDBJ databases">
        <authorList>
            <consortium name="DOE Joint Genome Institute"/>
            <person name="Kuo A."/>
            <person name="Zuccaro A."/>
            <person name="Kohler A."/>
            <person name="Nagy L.G."/>
            <person name="Floudas D."/>
            <person name="Copeland A."/>
            <person name="Barry K.W."/>
            <person name="Cichocki N."/>
            <person name="Veneault-Fourrey C."/>
            <person name="LaButti K."/>
            <person name="Lindquist E.A."/>
            <person name="Lipzen A."/>
            <person name="Lundell T."/>
            <person name="Morin E."/>
            <person name="Murat C."/>
            <person name="Sun H."/>
            <person name="Tunlid A."/>
            <person name="Henrissat B."/>
            <person name="Grigoriev I.V."/>
            <person name="Hibbett D.S."/>
            <person name="Martin F."/>
            <person name="Nordberg H.P."/>
            <person name="Cantor M.N."/>
            <person name="Hua S.X."/>
        </authorList>
    </citation>
    <scope>NUCLEOTIDE SEQUENCE [LARGE SCALE GENOMIC DNA]</scope>
    <source>
        <strain evidence="2 3">MAFF 305830</strain>
    </source>
</reference>
<protein>
    <submittedName>
        <fullName evidence="2">Uncharacterized protein</fullName>
    </submittedName>
</protein>
<evidence type="ECO:0000313" key="1">
    <source>
        <dbReference type="EMBL" id="KIM26573.1"/>
    </source>
</evidence>
<proteinExistence type="predicted"/>
<gene>
    <name evidence="1" type="ORF">M408DRAFT_25284</name>
    <name evidence="2" type="ORF">M408DRAFT_330528</name>
</gene>
<evidence type="ECO:0000313" key="3">
    <source>
        <dbReference type="Proteomes" id="UP000054097"/>
    </source>
</evidence>
<dbReference type="HOGENOM" id="CLU_2110482_0_0_1"/>
<dbReference type="EMBL" id="KN824305">
    <property type="protein sequence ID" value="KIM26578.1"/>
    <property type="molecule type" value="Genomic_DNA"/>
</dbReference>
<sequence>MQLLTLGRDPAITAAFLAQLEVARPGMYNAYTAHSPVEFRELAEAHKAEIDLVLLGAAQNDEQAKVARSIVEEVFGSEMRVIRLPGSLLTEEGKRGGMLAWFLQELEEGQSINQK</sequence>
<keyword evidence="3" id="KW-1185">Reference proteome</keyword>
<evidence type="ECO:0000313" key="2">
    <source>
        <dbReference type="EMBL" id="KIM26578.1"/>
    </source>
</evidence>